<evidence type="ECO:0000313" key="3">
    <source>
        <dbReference type="Proteomes" id="UP000789508"/>
    </source>
</evidence>
<dbReference type="Proteomes" id="UP000789508">
    <property type="component" value="Unassembled WGS sequence"/>
</dbReference>
<dbReference type="AlphaFoldDB" id="A0A9N9N600"/>
<protein>
    <submittedName>
        <fullName evidence="2">3015_t:CDS:1</fullName>
    </submittedName>
</protein>
<dbReference type="EMBL" id="CAJVPS010020211">
    <property type="protein sequence ID" value="CAG8703639.1"/>
    <property type="molecule type" value="Genomic_DNA"/>
</dbReference>
<comment type="caution">
    <text evidence="2">The sequence shown here is derived from an EMBL/GenBank/DDBJ whole genome shotgun (WGS) entry which is preliminary data.</text>
</comment>
<dbReference type="OrthoDB" id="2444603at2759"/>
<reference evidence="2" key="1">
    <citation type="submission" date="2021-06" db="EMBL/GenBank/DDBJ databases">
        <authorList>
            <person name="Kallberg Y."/>
            <person name="Tangrot J."/>
            <person name="Rosling A."/>
        </authorList>
    </citation>
    <scope>NUCLEOTIDE SEQUENCE</scope>
    <source>
        <strain evidence="2">FL130A</strain>
    </source>
</reference>
<evidence type="ECO:0000313" key="2">
    <source>
        <dbReference type="EMBL" id="CAG8703639.1"/>
    </source>
</evidence>
<sequence length="120" mass="13756">MQFELVEKAKETTLAELKAKNVELKAEKAELEATHGEYVKLKAENTKRIIVKYAKNKADIVKLKTGLQYPILFERIKATILELKARNAILRPIIEGFAKKSEYSQPLKRKIANSKLNVFK</sequence>
<organism evidence="2 3">
    <name type="scientific">Ambispora leptoticha</name>
    <dbReference type="NCBI Taxonomy" id="144679"/>
    <lineage>
        <taxon>Eukaryota</taxon>
        <taxon>Fungi</taxon>
        <taxon>Fungi incertae sedis</taxon>
        <taxon>Mucoromycota</taxon>
        <taxon>Glomeromycotina</taxon>
        <taxon>Glomeromycetes</taxon>
        <taxon>Archaeosporales</taxon>
        <taxon>Ambisporaceae</taxon>
        <taxon>Ambispora</taxon>
    </lineage>
</organism>
<keyword evidence="1" id="KW-0175">Coiled coil</keyword>
<evidence type="ECO:0000256" key="1">
    <source>
        <dbReference type="SAM" id="Coils"/>
    </source>
</evidence>
<proteinExistence type="predicted"/>
<gene>
    <name evidence="2" type="ORF">ALEPTO_LOCUS11666</name>
</gene>
<feature type="coiled-coil region" evidence="1">
    <location>
        <begin position="7"/>
        <end position="44"/>
    </location>
</feature>
<accession>A0A9N9N600</accession>
<keyword evidence="3" id="KW-1185">Reference proteome</keyword>
<name>A0A9N9N600_9GLOM</name>